<dbReference type="RefSeq" id="WP_183251070.1">
    <property type="nucleotide sequence ID" value="NZ_JACHEP010000001.1"/>
</dbReference>
<evidence type="ECO:0000313" key="2">
    <source>
        <dbReference type="Proteomes" id="UP000520011"/>
    </source>
</evidence>
<reference evidence="1 2" key="1">
    <citation type="submission" date="2020-08" db="EMBL/GenBank/DDBJ databases">
        <title>Genomic Encyclopedia of Type Strains, Phase IV (KMG-IV): sequencing the most valuable type-strain genomes for metagenomic binning, comparative biology and taxonomic classification.</title>
        <authorList>
            <person name="Goeker M."/>
        </authorList>
    </citation>
    <scope>NUCLEOTIDE SEQUENCE [LARGE SCALE GENOMIC DNA]</scope>
    <source>
        <strain evidence="1 2">DSM 16325</strain>
    </source>
</reference>
<protein>
    <submittedName>
        <fullName evidence="1">Nucleoside diphosphate kinase</fullName>
    </submittedName>
</protein>
<organism evidence="1 2">
    <name type="scientific">Anoxybacteroides tepidamans</name>
    <dbReference type="NCBI Taxonomy" id="265948"/>
    <lineage>
        <taxon>Bacteria</taxon>
        <taxon>Bacillati</taxon>
        <taxon>Bacillota</taxon>
        <taxon>Bacilli</taxon>
        <taxon>Bacillales</taxon>
        <taxon>Anoxybacillaceae</taxon>
        <taxon>Anoxybacteroides</taxon>
    </lineage>
</organism>
<proteinExistence type="predicted"/>
<evidence type="ECO:0000313" key="1">
    <source>
        <dbReference type="EMBL" id="MBB5323346.1"/>
    </source>
</evidence>
<dbReference type="EMBL" id="JACHEP010000001">
    <property type="protein sequence ID" value="MBB5323346.1"/>
    <property type="molecule type" value="Genomic_DNA"/>
</dbReference>
<dbReference type="GO" id="GO:0016301">
    <property type="term" value="F:kinase activity"/>
    <property type="evidence" value="ECO:0007669"/>
    <property type="project" value="UniProtKB-KW"/>
</dbReference>
<dbReference type="Proteomes" id="UP000520011">
    <property type="component" value="Unassembled WGS sequence"/>
</dbReference>
<comment type="caution">
    <text evidence="1">The sequence shown here is derived from an EMBL/GenBank/DDBJ whole genome shotgun (WGS) entry which is preliminary data.</text>
</comment>
<keyword evidence="1" id="KW-0418">Kinase</keyword>
<gene>
    <name evidence="1" type="ORF">HNQ34_000423</name>
</gene>
<keyword evidence="2" id="KW-1185">Reference proteome</keyword>
<keyword evidence="1" id="KW-0808">Transferase</keyword>
<name>A0A7W8IMH8_9BACL</name>
<sequence>MEDHLHGAVNRQKKDIRHVIEKFQKRGIKISACKPRAMISPSCLATVDVVKNNG</sequence>
<accession>A0A7W8IMH8</accession>
<dbReference type="AlphaFoldDB" id="A0A7W8IMH8"/>